<comment type="caution">
    <text evidence="1">The sequence shown here is derived from an EMBL/GenBank/DDBJ whole genome shotgun (WGS) entry which is preliminary data.</text>
</comment>
<name>A0A562UXJ4_9SPHN</name>
<protein>
    <submittedName>
        <fullName evidence="1">Uncharacterized protein</fullName>
    </submittedName>
</protein>
<dbReference type="EMBL" id="VLLK01000001">
    <property type="protein sequence ID" value="TWJ10332.1"/>
    <property type="molecule type" value="Genomic_DNA"/>
</dbReference>
<dbReference type="Proteomes" id="UP000320547">
    <property type="component" value="Unassembled WGS sequence"/>
</dbReference>
<reference evidence="1 2" key="1">
    <citation type="submission" date="2019-07" db="EMBL/GenBank/DDBJ databases">
        <title>Genomic Encyclopedia of Archaeal and Bacterial Type Strains, Phase II (KMG-II): from individual species to whole genera.</title>
        <authorList>
            <person name="Goeker M."/>
        </authorList>
    </citation>
    <scope>NUCLEOTIDE SEQUENCE [LARGE SCALE GENOMIC DNA]</scope>
    <source>
        <strain evidence="1 2">ATCC BAA-2084</strain>
    </source>
</reference>
<proteinExistence type="predicted"/>
<sequence length="81" mass="8843">MVSVALKEKDRLEGLRHGKVGLIGRRDRMPTRASVKRTSNPLEGIETDCQALLGRFAGTEDHATVRVGSAAMSAPFAFFRT</sequence>
<evidence type="ECO:0000313" key="1">
    <source>
        <dbReference type="EMBL" id="TWJ10332.1"/>
    </source>
</evidence>
<keyword evidence="2" id="KW-1185">Reference proteome</keyword>
<gene>
    <name evidence="1" type="ORF">JN10_1995</name>
</gene>
<accession>A0A562UXJ4</accession>
<evidence type="ECO:0000313" key="2">
    <source>
        <dbReference type="Proteomes" id="UP000320547"/>
    </source>
</evidence>
<dbReference type="AlphaFoldDB" id="A0A562UXJ4"/>
<organism evidence="1 2">
    <name type="scientific">Altererythrobacter ishigakiensis</name>
    <dbReference type="NCBI Taxonomy" id="476157"/>
    <lineage>
        <taxon>Bacteria</taxon>
        <taxon>Pseudomonadati</taxon>
        <taxon>Pseudomonadota</taxon>
        <taxon>Alphaproteobacteria</taxon>
        <taxon>Sphingomonadales</taxon>
        <taxon>Erythrobacteraceae</taxon>
        <taxon>Altererythrobacter</taxon>
    </lineage>
</organism>